<dbReference type="EMBL" id="SRHY01000038">
    <property type="protein sequence ID" value="TFJ91822.1"/>
    <property type="molecule type" value="Genomic_DNA"/>
</dbReference>
<comment type="caution">
    <text evidence="2">The sequence shown here is derived from an EMBL/GenBank/DDBJ whole genome shotgun (WGS) entry which is preliminary data.</text>
</comment>
<name>A0A4Y9A974_9BACI</name>
<accession>A0A4Y9A974</accession>
<dbReference type="GO" id="GO:0016740">
    <property type="term" value="F:transferase activity"/>
    <property type="evidence" value="ECO:0007669"/>
    <property type="project" value="UniProtKB-KW"/>
</dbReference>
<dbReference type="InterPro" id="IPR052930">
    <property type="entry name" value="TA_antitoxin_MntA"/>
</dbReference>
<dbReference type="InterPro" id="IPR043519">
    <property type="entry name" value="NT_sf"/>
</dbReference>
<dbReference type="InterPro" id="IPR041633">
    <property type="entry name" value="Polbeta"/>
</dbReference>
<sequence length="97" mass="10824">MYDIEKPVYENLIDYFRQHTGIIQVILFGSRAKNTASFNSDIDLCIAAGESSKADIKESIDALIGVYSCDIVFADELNRALSNQIERDGIVIYKAES</sequence>
<dbReference type="SUPFAM" id="SSF81301">
    <property type="entry name" value="Nucleotidyltransferase"/>
    <property type="match status" value="1"/>
</dbReference>
<proteinExistence type="predicted"/>
<dbReference type="Gene3D" id="3.30.460.10">
    <property type="entry name" value="Beta Polymerase, domain 2"/>
    <property type="match status" value="1"/>
</dbReference>
<dbReference type="AlphaFoldDB" id="A0A4Y9A974"/>
<dbReference type="CDD" id="cd05403">
    <property type="entry name" value="NT_KNTase_like"/>
    <property type="match status" value="1"/>
</dbReference>
<dbReference type="Proteomes" id="UP000298484">
    <property type="component" value="Unassembled WGS sequence"/>
</dbReference>
<evidence type="ECO:0000313" key="3">
    <source>
        <dbReference type="Proteomes" id="UP000298484"/>
    </source>
</evidence>
<dbReference type="Pfam" id="PF18765">
    <property type="entry name" value="Polbeta"/>
    <property type="match status" value="1"/>
</dbReference>
<reference evidence="2 3" key="1">
    <citation type="submission" date="2019-03" db="EMBL/GenBank/DDBJ databases">
        <title>Genome sequence of Lentibacillus salicampi ATCC BAA-719.</title>
        <authorList>
            <person name="Maclea K.S."/>
            <person name="Simoes Junior M."/>
        </authorList>
    </citation>
    <scope>NUCLEOTIDE SEQUENCE [LARGE SCALE GENOMIC DNA]</scope>
    <source>
        <strain evidence="2 3">ATCC BAA-719</strain>
    </source>
</reference>
<keyword evidence="2" id="KW-0808">Transferase</keyword>
<protein>
    <submittedName>
        <fullName evidence="2">Nucleotidyltransferase domain-containing protein</fullName>
    </submittedName>
</protein>
<gene>
    <name evidence="2" type="ORF">E4U82_15715</name>
</gene>
<keyword evidence="3" id="KW-1185">Reference proteome</keyword>
<feature type="domain" description="Polymerase beta nucleotidyltransferase" evidence="1">
    <location>
        <begin position="10"/>
        <end position="95"/>
    </location>
</feature>
<organism evidence="2 3">
    <name type="scientific">Lentibacillus salicampi</name>
    <dbReference type="NCBI Taxonomy" id="175306"/>
    <lineage>
        <taxon>Bacteria</taxon>
        <taxon>Bacillati</taxon>
        <taxon>Bacillota</taxon>
        <taxon>Bacilli</taxon>
        <taxon>Bacillales</taxon>
        <taxon>Bacillaceae</taxon>
        <taxon>Lentibacillus</taxon>
    </lineage>
</organism>
<dbReference type="RefSeq" id="WP_135111131.1">
    <property type="nucleotide sequence ID" value="NZ_SRHY01000038.1"/>
</dbReference>
<dbReference type="PANTHER" id="PTHR43852:SF3">
    <property type="entry name" value="NUCLEOTIDYLTRANSFERASE"/>
    <property type="match status" value="1"/>
</dbReference>
<dbReference type="PANTHER" id="PTHR43852">
    <property type="entry name" value="NUCLEOTIDYLTRANSFERASE"/>
    <property type="match status" value="1"/>
</dbReference>
<dbReference type="OrthoDB" id="9803106at2"/>
<evidence type="ECO:0000313" key="2">
    <source>
        <dbReference type="EMBL" id="TFJ91822.1"/>
    </source>
</evidence>
<evidence type="ECO:0000259" key="1">
    <source>
        <dbReference type="Pfam" id="PF18765"/>
    </source>
</evidence>